<feature type="non-terminal residue" evidence="12">
    <location>
        <position position="1"/>
    </location>
</feature>
<keyword evidence="8" id="KW-0648">Protein biosynthesis</keyword>
<dbReference type="Proteomes" id="UP000320393">
    <property type="component" value="Unassembled WGS sequence"/>
</dbReference>
<keyword evidence="9" id="KW-0030">Aminoacyl-tRNA synthetase</keyword>
<dbReference type="AlphaFoldDB" id="A0A537M2Z7"/>
<dbReference type="GO" id="GO:0006426">
    <property type="term" value="P:glycyl-tRNA aminoacylation"/>
    <property type="evidence" value="ECO:0007669"/>
    <property type="project" value="InterPro"/>
</dbReference>
<dbReference type="GO" id="GO:0005524">
    <property type="term" value="F:ATP binding"/>
    <property type="evidence" value="ECO:0007669"/>
    <property type="project" value="UniProtKB-KW"/>
</dbReference>
<evidence type="ECO:0000256" key="4">
    <source>
        <dbReference type="ARBA" id="ARBA00022490"/>
    </source>
</evidence>
<evidence type="ECO:0000256" key="1">
    <source>
        <dbReference type="ARBA" id="ARBA00004496"/>
    </source>
</evidence>
<dbReference type="EC" id="6.1.1.14" evidence="3"/>
<comment type="subcellular location">
    <subcellularLocation>
        <location evidence="1">Cytoplasm</location>
    </subcellularLocation>
</comment>
<evidence type="ECO:0000256" key="10">
    <source>
        <dbReference type="ARBA" id="ARBA00047937"/>
    </source>
</evidence>
<dbReference type="GO" id="GO:0006420">
    <property type="term" value="P:arginyl-tRNA aminoacylation"/>
    <property type="evidence" value="ECO:0007669"/>
    <property type="project" value="InterPro"/>
</dbReference>
<sequence>SLRAARIPSGAITAYSTPRRIVLIVEDVAQTQEDLVREVRGPAARIAFAEDGSPTKAAEGFARAQGVPASALERRTTAQGEYVFARLRSRGGPVLTALTDVLPSLASGLSFPKTMRWGPGGVRFARPVRWVLALLGGKVVPLIFAGVRSGRVTHGHRILSPDPITVADARGFETALKQHRVLLDPSARRHRITLAAAGAARGVRGRPILDPDLLEETVQLVEWPEALAGTFAPEFLVLPREVLITVMQHHQKCFAVEDAGGRLLPGFVAIRNGGARGLRAVREGNEWVLRARLADARFFFDEDRKRPLEARIPALADLVVHEKLGTMAEKRQRLIRLAEHLLRALGLDQEQAAHLRRAADLCKADLVTQMVREFPELQGIAGGIYAGLDGEPAPVAEAIREQYLPRGPMPPRTQVGAYLALLDKLDSLLGALAAGLAASGSEDPYGVRRAAQGIVSIVLDRKIRLNLRKFIAEAPQSQGAVVDAAMDLLRQRLRTVLIDSGIGYDTVDAVLNAGCDDLFEAAERARALAAFRKRPEFMRLYTAYDRASRILPPRFDGQVRRDALEAPAERHLLSSLEEAQPGVLEARMTGRYDEAFAHLARLADPVDRFFTDVLVMAEDEAVRANRLALLARVVELIRPLADLSRTVVGDGKPRADS</sequence>
<dbReference type="NCBIfam" id="TIGR00211">
    <property type="entry name" value="glyS"/>
    <property type="match status" value="1"/>
</dbReference>
<proteinExistence type="inferred from homology"/>
<dbReference type="GO" id="GO:0004820">
    <property type="term" value="F:glycine-tRNA ligase activity"/>
    <property type="evidence" value="ECO:0007669"/>
    <property type="project" value="UniProtKB-EC"/>
</dbReference>
<evidence type="ECO:0000256" key="8">
    <source>
        <dbReference type="ARBA" id="ARBA00022917"/>
    </source>
</evidence>
<dbReference type="GO" id="GO:0004814">
    <property type="term" value="F:arginine-tRNA ligase activity"/>
    <property type="evidence" value="ECO:0007669"/>
    <property type="project" value="InterPro"/>
</dbReference>
<dbReference type="PANTHER" id="PTHR30075:SF2">
    <property type="entry name" value="GLYCINE--TRNA LIGASE, CHLOROPLASTIC_MITOCHONDRIAL 2"/>
    <property type="match status" value="1"/>
</dbReference>
<dbReference type="HAMAP" id="MF_00255">
    <property type="entry name" value="Gly_tRNA_synth_beta"/>
    <property type="match status" value="1"/>
</dbReference>
<evidence type="ECO:0000256" key="6">
    <source>
        <dbReference type="ARBA" id="ARBA00022741"/>
    </source>
</evidence>
<evidence type="ECO:0000256" key="7">
    <source>
        <dbReference type="ARBA" id="ARBA00022840"/>
    </source>
</evidence>
<evidence type="ECO:0000259" key="11">
    <source>
        <dbReference type="Pfam" id="PF05746"/>
    </source>
</evidence>
<evidence type="ECO:0000256" key="9">
    <source>
        <dbReference type="ARBA" id="ARBA00023146"/>
    </source>
</evidence>
<evidence type="ECO:0000313" key="12">
    <source>
        <dbReference type="EMBL" id="TMJ14651.1"/>
    </source>
</evidence>
<feature type="domain" description="DALR anticodon binding" evidence="11">
    <location>
        <begin position="560"/>
        <end position="637"/>
    </location>
</feature>
<organism evidence="12 13">
    <name type="scientific">Candidatus Segetimicrobium genomatis</name>
    <dbReference type="NCBI Taxonomy" id="2569760"/>
    <lineage>
        <taxon>Bacteria</taxon>
        <taxon>Bacillati</taxon>
        <taxon>Candidatus Sysuimicrobiota</taxon>
        <taxon>Candidatus Sysuimicrobiia</taxon>
        <taxon>Candidatus Sysuimicrobiales</taxon>
        <taxon>Candidatus Segetimicrobiaceae</taxon>
        <taxon>Candidatus Segetimicrobium</taxon>
    </lineage>
</organism>
<keyword evidence="6" id="KW-0547">Nucleotide-binding</keyword>
<dbReference type="PROSITE" id="PS50861">
    <property type="entry name" value="AA_TRNA_LIGASE_II_GLYAB"/>
    <property type="match status" value="1"/>
</dbReference>
<keyword evidence="7" id="KW-0067">ATP-binding</keyword>
<reference evidence="12 13" key="1">
    <citation type="journal article" date="2019" name="Nat. Microbiol.">
        <title>Mediterranean grassland soil C-N compound turnover is dependent on rainfall and depth, and is mediated by genomically divergent microorganisms.</title>
        <authorList>
            <person name="Diamond S."/>
            <person name="Andeer P.F."/>
            <person name="Li Z."/>
            <person name="Crits-Christoph A."/>
            <person name="Burstein D."/>
            <person name="Anantharaman K."/>
            <person name="Lane K.R."/>
            <person name="Thomas B.C."/>
            <person name="Pan C."/>
            <person name="Northen T.R."/>
            <person name="Banfield J.F."/>
        </authorList>
    </citation>
    <scope>NUCLEOTIDE SEQUENCE [LARGE SCALE GENOMIC DNA]</scope>
    <source>
        <strain evidence="12">NP_5</strain>
    </source>
</reference>
<comment type="catalytic activity">
    <reaction evidence="10">
        <text>tRNA(Gly) + glycine + ATP = glycyl-tRNA(Gly) + AMP + diphosphate</text>
        <dbReference type="Rhea" id="RHEA:16013"/>
        <dbReference type="Rhea" id="RHEA-COMP:9664"/>
        <dbReference type="Rhea" id="RHEA-COMP:9683"/>
        <dbReference type="ChEBI" id="CHEBI:30616"/>
        <dbReference type="ChEBI" id="CHEBI:33019"/>
        <dbReference type="ChEBI" id="CHEBI:57305"/>
        <dbReference type="ChEBI" id="CHEBI:78442"/>
        <dbReference type="ChEBI" id="CHEBI:78522"/>
        <dbReference type="ChEBI" id="CHEBI:456215"/>
        <dbReference type="EC" id="6.1.1.14"/>
    </reaction>
</comment>
<dbReference type="InterPro" id="IPR015944">
    <property type="entry name" value="Gly-tRNA-synth_bsu"/>
</dbReference>
<evidence type="ECO:0000313" key="13">
    <source>
        <dbReference type="Proteomes" id="UP000320393"/>
    </source>
</evidence>
<dbReference type="EMBL" id="VBAM01000095">
    <property type="protein sequence ID" value="TMJ14651.1"/>
    <property type="molecule type" value="Genomic_DNA"/>
</dbReference>
<dbReference type="Pfam" id="PF05746">
    <property type="entry name" value="DALR_1"/>
    <property type="match status" value="1"/>
</dbReference>
<dbReference type="SUPFAM" id="SSF109604">
    <property type="entry name" value="HD-domain/PDEase-like"/>
    <property type="match status" value="1"/>
</dbReference>
<gene>
    <name evidence="12" type="ORF">E6H02_02970</name>
</gene>
<accession>A0A537M2Z7</accession>
<evidence type="ECO:0000256" key="2">
    <source>
        <dbReference type="ARBA" id="ARBA00008226"/>
    </source>
</evidence>
<dbReference type="GO" id="GO:0005829">
    <property type="term" value="C:cytosol"/>
    <property type="evidence" value="ECO:0007669"/>
    <property type="project" value="TreeGrafter"/>
</dbReference>
<protein>
    <recommendedName>
        <fullName evidence="3">glycine--tRNA ligase</fullName>
        <ecNumber evidence="3">6.1.1.14</ecNumber>
    </recommendedName>
</protein>
<evidence type="ECO:0000256" key="3">
    <source>
        <dbReference type="ARBA" id="ARBA00012829"/>
    </source>
</evidence>
<dbReference type="PRINTS" id="PR01045">
    <property type="entry name" value="TRNASYNTHGB"/>
</dbReference>
<keyword evidence="5 12" id="KW-0436">Ligase</keyword>
<dbReference type="InterPro" id="IPR006194">
    <property type="entry name" value="Gly-tRNA-synth_heterodimer"/>
</dbReference>
<keyword evidence="4" id="KW-0963">Cytoplasm</keyword>
<comment type="caution">
    <text evidence="12">The sequence shown here is derived from an EMBL/GenBank/DDBJ whole genome shotgun (WGS) entry which is preliminary data.</text>
</comment>
<name>A0A537M2Z7_9BACT</name>
<dbReference type="InterPro" id="IPR008909">
    <property type="entry name" value="DALR_anticod-bd"/>
</dbReference>
<evidence type="ECO:0000256" key="5">
    <source>
        <dbReference type="ARBA" id="ARBA00022598"/>
    </source>
</evidence>
<dbReference type="PANTHER" id="PTHR30075">
    <property type="entry name" value="GLYCYL-TRNA SYNTHETASE"/>
    <property type="match status" value="1"/>
</dbReference>
<dbReference type="Pfam" id="PF02092">
    <property type="entry name" value="tRNA_synt_2f"/>
    <property type="match status" value="1"/>
</dbReference>
<comment type="similarity">
    <text evidence="2">Belongs to the class-II aminoacyl-tRNA synthetase family.</text>
</comment>